<gene>
    <name evidence="1" type="ORF">ABT322_30895</name>
</gene>
<protein>
    <submittedName>
        <fullName evidence="1">Uncharacterized protein</fullName>
    </submittedName>
</protein>
<evidence type="ECO:0000313" key="2">
    <source>
        <dbReference type="Proteomes" id="UP001490330"/>
    </source>
</evidence>
<keyword evidence="2" id="KW-1185">Reference proteome</keyword>
<dbReference type="RefSeq" id="WP_350722971.1">
    <property type="nucleotide sequence ID" value="NZ_JBEPCO010000040.1"/>
</dbReference>
<dbReference type="Proteomes" id="UP001490330">
    <property type="component" value="Unassembled WGS sequence"/>
</dbReference>
<name>A0ABV1VNJ3_9ACTN</name>
<evidence type="ECO:0000313" key="1">
    <source>
        <dbReference type="EMBL" id="MER6908066.1"/>
    </source>
</evidence>
<proteinExistence type="predicted"/>
<organism evidence="1 2">
    <name type="scientific">Streptomyces flaveolus</name>
    <dbReference type="NCBI Taxonomy" id="67297"/>
    <lineage>
        <taxon>Bacteria</taxon>
        <taxon>Bacillati</taxon>
        <taxon>Actinomycetota</taxon>
        <taxon>Actinomycetes</taxon>
        <taxon>Kitasatosporales</taxon>
        <taxon>Streptomycetaceae</taxon>
        <taxon>Streptomyces</taxon>
    </lineage>
</organism>
<sequence length="60" mass="6533">MAEVGQPQWVTFADSLLDTGQSQTRRRRPVGFLTWTPGPTAPVLADHPHLATEPLAHGIC</sequence>
<accession>A0ABV1VNJ3</accession>
<dbReference type="EMBL" id="JBEPCV010000040">
    <property type="protein sequence ID" value="MER6908066.1"/>
    <property type="molecule type" value="Genomic_DNA"/>
</dbReference>
<comment type="caution">
    <text evidence="1">The sequence shown here is derived from an EMBL/GenBank/DDBJ whole genome shotgun (WGS) entry which is preliminary data.</text>
</comment>
<reference evidence="1 2" key="1">
    <citation type="submission" date="2024-06" db="EMBL/GenBank/DDBJ databases">
        <title>The Natural Products Discovery Center: Release of the First 8490 Sequenced Strains for Exploring Actinobacteria Biosynthetic Diversity.</title>
        <authorList>
            <person name="Kalkreuter E."/>
            <person name="Kautsar S.A."/>
            <person name="Yang D."/>
            <person name="Bader C.D."/>
            <person name="Teijaro C.N."/>
            <person name="Fluegel L."/>
            <person name="Davis C.M."/>
            <person name="Simpson J.R."/>
            <person name="Lauterbach L."/>
            <person name="Steele A.D."/>
            <person name="Gui C."/>
            <person name="Meng S."/>
            <person name="Li G."/>
            <person name="Viehrig K."/>
            <person name="Ye F."/>
            <person name="Su P."/>
            <person name="Kiefer A.F."/>
            <person name="Nichols A."/>
            <person name="Cepeda A.J."/>
            <person name="Yan W."/>
            <person name="Fan B."/>
            <person name="Jiang Y."/>
            <person name="Adhikari A."/>
            <person name="Zheng C.-J."/>
            <person name="Schuster L."/>
            <person name="Cowan T.M."/>
            <person name="Smanski M.J."/>
            <person name="Chevrette M.G."/>
            <person name="De Carvalho L.P.S."/>
            <person name="Shen B."/>
        </authorList>
    </citation>
    <scope>NUCLEOTIDE SEQUENCE [LARGE SCALE GENOMIC DNA]</scope>
    <source>
        <strain evidence="1 2">NPDC000632</strain>
    </source>
</reference>